<name>A0ABR8NUY1_9MICO</name>
<proteinExistence type="predicted"/>
<reference evidence="1 2" key="1">
    <citation type="submission" date="2020-09" db="EMBL/GenBank/DDBJ databases">
        <title>Isolation and identification of active actinomycetes.</title>
        <authorList>
            <person name="Li X."/>
        </authorList>
    </citation>
    <scope>NUCLEOTIDE SEQUENCE [LARGE SCALE GENOMIC DNA]</scope>
    <source>
        <strain evidence="1 2">NEAU-LLC</strain>
    </source>
</reference>
<protein>
    <submittedName>
        <fullName evidence="1">Uncharacterized protein</fullName>
    </submittedName>
</protein>
<sequence>MPHPPVPQRFFVDADVLARPTPFCWLAMLRDETDGAFRLHSSDDALTAATAEWRMRHPDAGGAALRREELLRTVLDDVTNEGEPAAAPTPDEFLCLVDDDDAKSVRALTGRRQHDIERRLAAGIPSTPLADALVDAGCPAFADRVAAHVRALAH</sequence>
<organism evidence="1 2">
    <name type="scientific">Microbacterium helvum</name>
    <dbReference type="NCBI Taxonomy" id="2773713"/>
    <lineage>
        <taxon>Bacteria</taxon>
        <taxon>Bacillati</taxon>
        <taxon>Actinomycetota</taxon>
        <taxon>Actinomycetes</taxon>
        <taxon>Micrococcales</taxon>
        <taxon>Microbacteriaceae</taxon>
        <taxon>Microbacterium</taxon>
    </lineage>
</organism>
<gene>
    <name evidence="1" type="ORF">IF188_17820</name>
</gene>
<keyword evidence="2" id="KW-1185">Reference proteome</keyword>
<dbReference type="RefSeq" id="WP_191173156.1">
    <property type="nucleotide sequence ID" value="NZ_JACXZS010000014.1"/>
</dbReference>
<dbReference type="EMBL" id="JACXZS010000014">
    <property type="protein sequence ID" value="MBD3943552.1"/>
    <property type="molecule type" value="Genomic_DNA"/>
</dbReference>
<accession>A0ABR8NUY1</accession>
<comment type="caution">
    <text evidence="1">The sequence shown here is derived from an EMBL/GenBank/DDBJ whole genome shotgun (WGS) entry which is preliminary data.</text>
</comment>
<evidence type="ECO:0000313" key="2">
    <source>
        <dbReference type="Proteomes" id="UP000598426"/>
    </source>
</evidence>
<dbReference type="Proteomes" id="UP000598426">
    <property type="component" value="Unassembled WGS sequence"/>
</dbReference>
<evidence type="ECO:0000313" key="1">
    <source>
        <dbReference type="EMBL" id="MBD3943552.1"/>
    </source>
</evidence>